<feature type="transmembrane region" description="Helical" evidence="6">
    <location>
        <begin position="12"/>
        <end position="33"/>
    </location>
</feature>
<accession>G5H955</accession>
<gene>
    <name evidence="7" type="ORF">HMPREF9450_02141</name>
</gene>
<feature type="transmembrane region" description="Helical" evidence="6">
    <location>
        <begin position="397"/>
        <end position="414"/>
    </location>
</feature>
<feature type="transmembrane region" description="Helical" evidence="6">
    <location>
        <begin position="99"/>
        <end position="118"/>
    </location>
</feature>
<keyword evidence="5 6" id="KW-0472">Membrane</keyword>
<dbReference type="AlphaFoldDB" id="G5H955"/>
<dbReference type="GO" id="GO:0015920">
    <property type="term" value="P:lipopolysaccharide transport"/>
    <property type="evidence" value="ECO:0007669"/>
    <property type="project" value="TreeGrafter"/>
</dbReference>
<feature type="transmembrane region" description="Helical" evidence="6">
    <location>
        <begin position="54"/>
        <end position="79"/>
    </location>
</feature>
<evidence type="ECO:0000256" key="3">
    <source>
        <dbReference type="ARBA" id="ARBA00022692"/>
    </source>
</evidence>
<evidence type="ECO:0000256" key="6">
    <source>
        <dbReference type="SAM" id="Phobius"/>
    </source>
</evidence>
<comment type="subcellular location">
    <subcellularLocation>
        <location evidence="1">Cell membrane</location>
        <topology evidence="1">Multi-pass membrane protein</topology>
    </subcellularLocation>
</comment>
<protein>
    <recommendedName>
        <fullName evidence="9">Permease</fullName>
    </recommendedName>
</protein>
<evidence type="ECO:0008006" key="9">
    <source>
        <dbReference type="Google" id="ProtNLM"/>
    </source>
</evidence>
<dbReference type="PANTHER" id="PTHR33529:SF6">
    <property type="entry name" value="YJGP_YJGQ FAMILY PERMEASE"/>
    <property type="match status" value="1"/>
</dbReference>
<dbReference type="RefSeq" id="WP_009134947.1">
    <property type="nucleotide sequence ID" value="NZ_CP102250.1"/>
</dbReference>
<organism evidence="7 8">
    <name type="scientific">Alistipes indistinctus YIT 12060</name>
    <dbReference type="NCBI Taxonomy" id="742725"/>
    <lineage>
        <taxon>Bacteria</taxon>
        <taxon>Pseudomonadati</taxon>
        <taxon>Bacteroidota</taxon>
        <taxon>Bacteroidia</taxon>
        <taxon>Bacteroidales</taxon>
        <taxon>Rikenellaceae</taxon>
        <taxon>Alistipes</taxon>
    </lineage>
</organism>
<evidence type="ECO:0000313" key="8">
    <source>
        <dbReference type="Proteomes" id="UP000006008"/>
    </source>
</evidence>
<dbReference type="EMBL" id="ADLD01000013">
    <property type="protein sequence ID" value="EHB92092.1"/>
    <property type="molecule type" value="Genomic_DNA"/>
</dbReference>
<keyword evidence="3 6" id="KW-0812">Transmembrane</keyword>
<name>G5H955_9BACT</name>
<reference evidence="7 8" key="1">
    <citation type="submission" date="2011-08" db="EMBL/GenBank/DDBJ databases">
        <title>The Genome Sequence of Alistipes indistinctus YIT 12060.</title>
        <authorList>
            <consortium name="The Broad Institute Genome Sequencing Platform"/>
            <person name="Earl A."/>
            <person name="Ward D."/>
            <person name="Feldgarden M."/>
            <person name="Gevers D."/>
            <person name="Morotomi M."/>
            <person name="Young S.K."/>
            <person name="Zeng Q."/>
            <person name="Gargeya S."/>
            <person name="Fitzgerald M."/>
            <person name="Haas B."/>
            <person name="Abouelleil A."/>
            <person name="Alvarado L."/>
            <person name="Arachchi H.M."/>
            <person name="Berlin A."/>
            <person name="Brown A."/>
            <person name="Chapman S.B."/>
            <person name="Chen Z."/>
            <person name="Dunbar C."/>
            <person name="Freedman E."/>
            <person name="Gearin G."/>
            <person name="Gellesch M."/>
            <person name="Goldberg J."/>
            <person name="Griggs A."/>
            <person name="Gujja S."/>
            <person name="Heiman D."/>
            <person name="Howarth C."/>
            <person name="Larson L."/>
            <person name="Lui A."/>
            <person name="MacDonald P.J.P."/>
            <person name="Montmayeur A."/>
            <person name="Murphy C."/>
            <person name="Neiman D."/>
            <person name="Pearson M."/>
            <person name="Priest M."/>
            <person name="Roberts A."/>
            <person name="Saif S."/>
            <person name="Shea T."/>
            <person name="Shenoy N."/>
            <person name="Sisk P."/>
            <person name="Stolte C."/>
            <person name="Sykes S."/>
            <person name="Wortman J."/>
            <person name="Nusbaum C."/>
            <person name="Birren B."/>
        </authorList>
    </citation>
    <scope>NUCLEOTIDE SEQUENCE [LARGE SCALE GENOMIC DNA]</scope>
    <source>
        <strain evidence="7 8">YIT 12060</strain>
    </source>
</reference>
<evidence type="ECO:0000313" key="7">
    <source>
        <dbReference type="EMBL" id="EHB92092.1"/>
    </source>
</evidence>
<dbReference type="Pfam" id="PF03739">
    <property type="entry name" value="LptF_LptG"/>
    <property type="match status" value="1"/>
</dbReference>
<evidence type="ECO:0000256" key="4">
    <source>
        <dbReference type="ARBA" id="ARBA00022989"/>
    </source>
</evidence>
<evidence type="ECO:0000256" key="2">
    <source>
        <dbReference type="ARBA" id="ARBA00022475"/>
    </source>
</evidence>
<comment type="caution">
    <text evidence="7">The sequence shown here is derived from an EMBL/GenBank/DDBJ whole genome shotgun (WGS) entry which is preliminary data.</text>
</comment>
<dbReference type="STRING" id="742725.HMPREF9450_02141"/>
<dbReference type="Proteomes" id="UP000006008">
    <property type="component" value="Unassembled WGS sequence"/>
</dbReference>
<dbReference type="PATRIC" id="fig|742725.3.peg.2208"/>
<keyword evidence="4 6" id="KW-1133">Transmembrane helix</keyword>
<dbReference type="HOGENOM" id="CLU_028799_6_0_10"/>
<evidence type="ECO:0000256" key="1">
    <source>
        <dbReference type="ARBA" id="ARBA00004651"/>
    </source>
</evidence>
<dbReference type="GO" id="GO:0043190">
    <property type="term" value="C:ATP-binding cassette (ABC) transporter complex"/>
    <property type="evidence" value="ECO:0007669"/>
    <property type="project" value="TreeGrafter"/>
</dbReference>
<dbReference type="InterPro" id="IPR005495">
    <property type="entry name" value="LptG/LptF_permease"/>
</dbReference>
<dbReference type="GeneID" id="92814837"/>
<evidence type="ECO:0000256" key="5">
    <source>
        <dbReference type="ARBA" id="ARBA00023136"/>
    </source>
</evidence>
<keyword evidence="8" id="KW-1185">Reference proteome</keyword>
<sequence>MKTVHKLVLKSYLGPMILTFFIVMFVLIMQFMWRYIDELVGKGLDMSVIGELMFWAAMTLIPMGLPLATLLAAIMTLGNLGENYELLALKSAGISLPRILRPLIIVVGAISIGSFFVANNLVPHATKKIYALLYDIRQQKQSIEFKDGIFFNGIDNMSIRVGEQNPKTKLLTDILIYDTRNPDGDMTTTVADSGYITLSDDKKYLLVTLYNGETYEESRNYTWFDNSTLRHHIFDVQNGVIPLAGFDFERSDMSLFNSSQTKNTRELMIGIDSLEQVSKETAAASFKPLIESQIFTHDNTILSDSIPRPTHQKAFAVLDTMQKMSVQQRKELYERAISQARSAQGSFSFDETTSKDALAQLYKYKVEWHRKLSLPVSIMIFFLIGAPLGAIIRKGGLGMPIVVSVSFFVIYYIITITGEKMAKEGTWGSFAGMWIATFILLPISVYLTYKATNDSNLFNAEWYTQRYKKLKAFFNHIFAIKRKNHDKTECAQ</sequence>
<feature type="transmembrane region" description="Helical" evidence="6">
    <location>
        <begin position="426"/>
        <end position="449"/>
    </location>
</feature>
<dbReference type="eggNOG" id="COG0795">
    <property type="taxonomic scope" value="Bacteria"/>
</dbReference>
<keyword evidence="2" id="KW-1003">Cell membrane</keyword>
<proteinExistence type="predicted"/>
<feature type="transmembrane region" description="Helical" evidence="6">
    <location>
        <begin position="372"/>
        <end position="391"/>
    </location>
</feature>
<dbReference type="OrthoDB" id="1096108at2"/>
<dbReference type="PANTHER" id="PTHR33529">
    <property type="entry name" value="SLR0882 PROTEIN-RELATED"/>
    <property type="match status" value="1"/>
</dbReference>